<evidence type="ECO:0000256" key="1">
    <source>
        <dbReference type="SAM" id="MobiDB-lite"/>
    </source>
</evidence>
<sequence length="420" mass="47909">MADRVKYLLQKRTSLKSQITTLSNLIDKGSINNATLKLRIARLTELYHAFEEHNDELAMADPNDAHHDEFVAIQERFYAIAGKIEDILLDTPNTSNSGNSSIETRTDNSENASVVKTRRIKLPEAPLPTFDGKYELWMSFKNAFQNMIGSRTDLSDIDKLHYLKSALTGEAANKTRILEIDGIHYTKAWELLERSYEVKRILISRHLSMITNMTVLERETSSALSKLADDTQQHVASLKALGVSVGPEMLVHMLESKLPRITLEKWELTLERDEFPKLDDMYEFLYKTAVCASKRERSKVTEIERDKGEPSAKRKCCATNRAFILNASRNCLACKIKRHPLYLCDKFKRLSVPKRIEFVKGAKVCYNCLRSHRDTPCKFSNCTICQKRHNTLLHLENYATASKTSATKPSMTKPEAAQTE</sequence>
<dbReference type="InterPro" id="IPR005312">
    <property type="entry name" value="DUF1759"/>
</dbReference>
<dbReference type="PANTHER" id="PTHR47331">
    <property type="entry name" value="PHD-TYPE DOMAIN-CONTAINING PROTEIN"/>
    <property type="match status" value="1"/>
</dbReference>
<organism evidence="2 3">
    <name type="scientific">Trachymyrmex cornetzi</name>
    <dbReference type="NCBI Taxonomy" id="471704"/>
    <lineage>
        <taxon>Eukaryota</taxon>
        <taxon>Metazoa</taxon>
        <taxon>Ecdysozoa</taxon>
        <taxon>Arthropoda</taxon>
        <taxon>Hexapoda</taxon>
        <taxon>Insecta</taxon>
        <taxon>Pterygota</taxon>
        <taxon>Neoptera</taxon>
        <taxon>Endopterygota</taxon>
        <taxon>Hymenoptera</taxon>
        <taxon>Apocrita</taxon>
        <taxon>Aculeata</taxon>
        <taxon>Formicoidea</taxon>
        <taxon>Formicidae</taxon>
        <taxon>Myrmicinae</taxon>
        <taxon>Trachymyrmex</taxon>
    </lineage>
</organism>
<accession>A0A151J240</accession>
<evidence type="ECO:0000313" key="2">
    <source>
        <dbReference type="EMBL" id="KYN15959.1"/>
    </source>
</evidence>
<dbReference type="EMBL" id="KQ980474">
    <property type="protein sequence ID" value="KYN15959.1"/>
    <property type="molecule type" value="Genomic_DNA"/>
</dbReference>
<dbReference type="KEGG" id="tcz:108764542"/>
<dbReference type="STRING" id="471704.A0A151J240"/>
<dbReference type="OrthoDB" id="7542052at2759"/>
<name>A0A151J240_9HYME</name>
<keyword evidence="3" id="KW-1185">Reference proteome</keyword>
<proteinExistence type="predicted"/>
<reference evidence="2 3" key="1">
    <citation type="submission" date="2015-09" db="EMBL/GenBank/DDBJ databases">
        <title>Trachymyrmex cornetzi WGS genome.</title>
        <authorList>
            <person name="Nygaard S."/>
            <person name="Hu H."/>
            <person name="Boomsma J."/>
            <person name="Zhang G."/>
        </authorList>
    </citation>
    <scope>NUCLEOTIDE SEQUENCE [LARGE SCALE GENOMIC DNA]</scope>
    <source>
        <strain evidence="2">Tcor2-1</strain>
        <tissue evidence="2">Whole body</tissue>
    </source>
</reference>
<dbReference type="AlphaFoldDB" id="A0A151J240"/>
<protein>
    <submittedName>
        <fullName evidence="2">Uncharacterized protein</fullName>
    </submittedName>
</protein>
<evidence type="ECO:0000313" key="3">
    <source>
        <dbReference type="Proteomes" id="UP000078492"/>
    </source>
</evidence>
<dbReference type="Proteomes" id="UP000078492">
    <property type="component" value="Unassembled WGS sequence"/>
</dbReference>
<dbReference type="Pfam" id="PF03564">
    <property type="entry name" value="DUF1759"/>
    <property type="match status" value="1"/>
</dbReference>
<feature type="region of interest" description="Disordered" evidence="1">
    <location>
        <begin position="91"/>
        <end position="110"/>
    </location>
</feature>
<gene>
    <name evidence="2" type="ORF">ALC57_11800</name>
</gene>
<dbReference type="PANTHER" id="PTHR47331:SF1">
    <property type="entry name" value="GAG-LIKE PROTEIN"/>
    <property type="match status" value="1"/>
</dbReference>